<evidence type="ECO:0000313" key="3">
    <source>
        <dbReference type="Proteomes" id="UP000192491"/>
    </source>
</evidence>
<organism evidence="2 3">
    <name type="scientific">Thiothrix lacustris</name>
    <dbReference type="NCBI Taxonomy" id="525917"/>
    <lineage>
        <taxon>Bacteria</taxon>
        <taxon>Pseudomonadati</taxon>
        <taxon>Pseudomonadota</taxon>
        <taxon>Gammaproteobacteria</taxon>
        <taxon>Thiotrichales</taxon>
        <taxon>Thiotrichaceae</taxon>
        <taxon>Thiothrix</taxon>
    </lineage>
</organism>
<dbReference type="Proteomes" id="UP000192491">
    <property type="component" value="Unassembled WGS sequence"/>
</dbReference>
<feature type="compositionally biased region" description="Pro residues" evidence="1">
    <location>
        <begin position="1"/>
        <end position="12"/>
    </location>
</feature>
<dbReference type="AlphaFoldDB" id="A0A1Y1QAT4"/>
<accession>A0A1Y1QAT4</accession>
<sequence length="162" mass="18545">MPTATPPEPQASPPTATTPQEDHRLYLRYLTSGESFYSEIKLEQGILYHTQFQDTDNRCAQWVKSSPCWTEDDLKTTSMALSREDIDNLYDVIGESGIFDIQETQIGGAKKGQRYYAQRLEIHMGEVEKHLIYQSFPGATPKPEAFQRMETALLEYARNIPH</sequence>
<evidence type="ECO:0000313" key="2">
    <source>
        <dbReference type="EMBL" id="OQX01583.1"/>
    </source>
</evidence>
<name>A0A1Y1QAT4_9GAMM</name>
<reference evidence="2 3" key="1">
    <citation type="submission" date="2017-01" db="EMBL/GenBank/DDBJ databases">
        <title>Novel large sulfur bacteria in the metagenomes of groundwater-fed chemosynthetic microbial mats in the Lake Huron basin.</title>
        <authorList>
            <person name="Sharrar A.M."/>
            <person name="Flood B.E."/>
            <person name="Bailey J.V."/>
            <person name="Jones D.S."/>
            <person name="Biddanda B."/>
            <person name="Ruberg S.A."/>
            <person name="Marcus D.N."/>
            <person name="Dick G.J."/>
        </authorList>
    </citation>
    <scope>NUCLEOTIDE SEQUENCE [LARGE SCALE GENOMIC DNA]</scope>
    <source>
        <strain evidence="2">A8</strain>
    </source>
</reference>
<gene>
    <name evidence="2" type="ORF">BWK73_45555</name>
</gene>
<comment type="caution">
    <text evidence="2">The sequence shown here is derived from an EMBL/GenBank/DDBJ whole genome shotgun (WGS) entry which is preliminary data.</text>
</comment>
<feature type="region of interest" description="Disordered" evidence="1">
    <location>
        <begin position="1"/>
        <end position="21"/>
    </location>
</feature>
<evidence type="ECO:0000256" key="1">
    <source>
        <dbReference type="SAM" id="MobiDB-lite"/>
    </source>
</evidence>
<proteinExistence type="predicted"/>
<protein>
    <submittedName>
        <fullName evidence="2">Uncharacterized protein</fullName>
    </submittedName>
</protein>
<dbReference type="EMBL" id="MTEJ01000565">
    <property type="protein sequence ID" value="OQX01583.1"/>
    <property type="molecule type" value="Genomic_DNA"/>
</dbReference>